<evidence type="ECO:0000256" key="4">
    <source>
        <dbReference type="ARBA" id="ARBA00023242"/>
    </source>
</evidence>
<dbReference type="SMART" id="SM00338">
    <property type="entry name" value="BRLZ"/>
    <property type="match status" value="1"/>
</dbReference>
<dbReference type="Gene3D" id="1.20.5.170">
    <property type="match status" value="1"/>
</dbReference>
<reference evidence="9 10" key="1">
    <citation type="submission" date="2019-06" db="EMBL/GenBank/DDBJ databases">
        <title>Genome Sequence of the Brown Rot Fungal Pathogen Monilinia laxa.</title>
        <authorList>
            <person name="De Miccolis Angelini R.M."/>
            <person name="Landi L."/>
            <person name="Abate D."/>
            <person name="Pollastro S."/>
            <person name="Romanazzi G."/>
            <person name="Faretra F."/>
        </authorList>
    </citation>
    <scope>NUCLEOTIDE SEQUENCE [LARGE SCALE GENOMIC DNA]</scope>
    <source>
        <strain evidence="9 10">Mlax316</strain>
    </source>
</reference>
<keyword evidence="10" id="KW-1185">Reference proteome</keyword>
<dbReference type="AlphaFoldDB" id="A0A5N6KBK8"/>
<feature type="region of interest" description="Disordered" evidence="6">
    <location>
        <begin position="378"/>
        <end position="415"/>
    </location>
</feature>
<dbReference type="PROSITE" id="PS50217">
    <property type="entry name" value="BZIP"/>
    <property type="match status" value="1"/>
</dbReference>
<dbReference type="Proteomes" id="UP000326757">
    <property type="component" value="Unassembled WGS sequence"/>
</dbReference>
<dbReference type="EMBL" id="VIGI01000005">
    <property type="protein sequence ID" value="KAB8300502.1"/>
    <property type="molecule type" value="Genomic_DNA"/>
</dbReference>
<feature type="domain" description="BZIP" evidence="8">
    <location>
        <begin position="474"/>
        <end position="537"/>
    </location>
</feature>
<keyword evidence="7" id="KW-0812">Transmembrane</keyword>
<keyword evidence="7" id="KW-0472">Membrane</keyword>
<evidence type="ECO:0000256" key="2">
    <source>
        <dbReference type="ARBA" id="ARBA00023015"/>
    </source>
</evidence>
<name>A0A5N6KBK8_MONLA</name>
<evidence type="ECO:0000259" key="8">
    <source>
        <dbReference type="PROSITE" id="PS50217"/>
    </source>
</evidence>
<feature type="transmembrane region" description="Helical" evidence="7">
    <location>
        <begin position="161"/>
        <end position="178"/>
    </location>
</feature>
<comment type="subcellular location">
    <subcellularLocation>
        <location evidence="1">Nucleus</location>
    </subcellularLocation>
</comment>
<dbReference type="OrthoDB" id="5571888at2759"/>
<feature type="region of interest" description="Disordered" evidence="6">
    <location>
        <begin position="98"/>
        <end position="137"/>
    </location>
</feature>
<comment type="caution">
    <text evidence="9">The sequence shown here is derived from an EMBL/GenBank/DDBJ whole genome shotgun (WGS) entry which is preliminary data.</text>
</comment>
<gene>
    <name evidence="9" type="ORF">EYC80_000667</name>
</gene>
<keyword evidence="3" id="KW-0804">Transcription</keyword>
<dbReference type="FunFam" id="1.20.5.170:FF:000031">
    <property type="entry name" value="BZIP transcription factor (MeaB)"/>
    <property type="match status" value="1"/>
</dbReference>
<keyword evidence="5" id="KW-0175">Coiled coil</keyword>
<dbReference type="SUPFAM" id="SSF57959">
    <property type="entry name" value="Leucine zipper domain"/>
    <property type="match status" value="1"/>
</dbReference>
<feature type="region of interest" description="Disordered" evidence="6">
    <location>
        <begin position="554"/>
        <end position="575"/>
    </location>
</feature>
<dbReference type="CDD" id="cd14810">
    <property type="entry name" value="bZIP_u1"/>
    <property type="match status" value="1"/>
</dbReference>
<evidence type="ECO:0000313" key="9">
    <source>
        <dbReference type="EMBL" id="KAB8300502.1"/>
    </source>
</evidence>
<keyword evidence="2" id="KW-0805">Transcription regulation</keyword>
<keyword evidence="4" id="KW-0539">Nucleus</keyword>
<evidence type="ECO:0000313" key="10">
    <source>
        <dbReference type="Proteomes" id="UP000326757"/>
    </source>
</evidence>
<evidence type="ECO:0000256" key="7">
    <source>
        <dbReference type="SAM" id="Phobius"/>
    </source>
</evidence>
<evidence type="ECO:0000256" key="6">
    <source>
        <dbReference type="SAM" id="MobiDB-lite"/>
    </source>
</evidence>
<evidence type="ECO:0000256" key="5">
    <source>
        <dbReference type="SAM" id="Coils"/>
    </source>
</evidence>
<evidence type="ECO:0000256" key="1">
    <source>
        <dbReference type="ARBA" id="ARBA00004123"/>
    </source>
</evidence>
<feature type="compositionally biased region" description="Basic and acidic residues" evidence="6">
    <location>
        <begin position="464"/>
        <end position="481"/>
    </location>
</feature>
<feature type="coiled-coil region" evidence="5">
    <location>
        <begin position="499"/>
        <end position="533"/>
    </location>
</feature>
<dbReference type="GO" id="GO:0003700">
    <property type="term" value="F:DNA-binding transcription factor activity"/>
    <property type="evidence" value="ECO:0007669"/>
    <property type="project" value="InterPro"/>
</dbReference>
<dbReference type="InterPro" id="IPR004827">
    <property type="entry name" value="bZIP"/>
</dbReference>
<feature type="transmembrane region" description="Helical" evidence="7">
    <location>
        <begin position="761"/>
        <end position="785"/>
    </location>
</feature>
<sequence length="826" mass="93367">MINRLLRLREKSNLTEKRKKTGSPFSVLRPPFSAYHACTVTYITFTLLHQHQHQHQHQSQSHHITTYTTYIHYYTIALSHLHLEYPHLIHSFIIKKNSKKRRERKGKERKGKESKKKRKKGNKKASILYHSSTSSSQRNNQYCSITYIINHSSTITTTSSLLFLISILILLILLIAIMKSESLSSTPQIGCVDPLDLIDYSEYETVSYHSPSLSPSSSKSQFIPTSIRSSSVSTPTALSSNQPTLSGPSHQYDLYRQQTGLPQGAIANTLAVNENNGHINRYNFQDSSYFSAMSPNEEFVDFGTAPSRTPFNPSDVEMDQDPAFFYPEQNFVDPSNIGSQPLPVGNVLPTQTSNVGRLWPGMHQQQAALAKAQAQQKQQQAIIAQQHRQASMAANGQPERQPQQSRSRSHTATDPIVEEKISQLLNSMRQGSVATDADDGNAQNNLTHVHRMRKEEEDMDEDERLLASEEGKKLSSKERRQLRNKVSARAFRSRRKEYISQLEGEIAVKVNENMDLKSQNRALMEENTRLSDLTRMLLSSPAFSGFLDTLSANPATQQAPPPTQQAPIQHEQARQVRKDVNPFAAQQQMQQQQQHIGMVMIPEQAMDFAMLNINADGFGYQPQVYSVLSLPETIIDSSILSGKSSNLVGPLESGDEKVELPTVERKPVYELAPSSVDEIIDEEFDADPAFALFTEDTTSSKLSSTNFNFNIDFSTLSLNKPSQFELVIRDIESEKSVSTDAFDRATKLCDNLDSMMERLEAMLFVFYLRIITFYVCCWLFIYIYFLSCRLPGVLVGFGDNSGWERGFTSKRVKWEGNENRDTNALI</sequence>
<organism evidence="9 10">
    <name type="scientific">Monilinia laxa</name>
    <name type="common">Brown rot fungus</name>
    <name type="synonym">Sclerotinia laxa</name>
    <dbReference type="NCBI Taxonomy" id="61186"/>
    <lineage>
        <taxon>Eukaryota</taxon>
        <taxon>Fungi</taxon>
        <taxon>Dikarya</taxon>
        <taxon>Ascomycota</taxon>
        <taxon>Pezizomycotina</taxon>
        <taxon>Leotiomycetes</taxon>
        <taxon>Helotiales</taxon>
        <taxon>Sclerotiniaceae</taxon>
        <taxon>Monilinia</taxon>
    </lineage>
</organism>
<feature type="compositionally biased region" description="Basic residues" evidence="6">
    <location>
        <begin position="98"/>
        <end position="123"/>
    </location>
</feature>
<dbReference type="InterPro" id="IPR051027">
    <property type="entry name" value="bZIP_transcription_factors"/>
</dbReference>
<keyword evidence="7" id="KW-1133">Transmembrane helix</keyword>
<protein>
    <recommendedName>
        <fullName evidence="8">BZIP domain-containing protein</fullName>
    </recommendedName>
</protein>
<dbReference type="InterPro" id="IPR046347">
    <property type="entry name" value="bZIP_sf"/>
</dbReference>
<feature type="compositionally biased region" description="Low complexity" evidence="6">
    <location>
        <begin position="378"/>
        <end position="390"/>
    </location>
</feature>
<proteinExistence type="predicted"/>
<feature type="region of interest" description="Disordered" evidence="6">
    <location>
        <begin position="452"/>
        <end position="484"/>
    </location>
</feature>
<evidence type="ECO:0000256" key="3">
    <source>
        <dbReference type="ARBA" id="ARBA00023163"/>
    </source>
</evidence>
<accession>A0A5N6KBK8</accession>
<dbReference type="PANTHER" id="PTHR19304">
    <property type="entry name" value="CYCLIC-AMP RESPONSE ELEMENT BINDING PROTEIN"/>
    <property type="match status" value="1"/>
</dbReference>
<dbReference type="Pfam" id="PF00170">
    <property type="entry name" value="bZIP_1"/>
    <property type="match status" value="1"/>
</dbReference>
<dbReference type="GO" id="GO:0005634">
    <property type="term" value="C:nucleus"/>
    <property type="evidence" value="ECO:0007669"/>
    <property type="project" value="UniProtKB-SubCell"/>
</dbReference>